<organism evidence="3 4">
    <name type="scientific">Bosea massiliensis</name>
    <dbReference type="NCBI Taxonomy" id="151419"/>
    <lineage>
        <taxon>Bacteria</taxon>
        <taxon>Pseudomonadati</taxon>
        <taxon>Pseudomonadota</taxon>
        <taxon>Alphaproteobacteria</taxon>
        <taxon>Hyphomicrobiales</taxon>
        <taxon>Boseaceae</taxon>
        <taxon>Bosea</taxon>
    </lineage>
</organism>
<feature type="chain" id="PRO_5045378108" evidence="2">
    <location>
        <begin position="25"/>
        <end position="218"/>
    </location>
</feature>
<comment type="caution">
    <text evidence="3">The sequence shown here is derived from an EMBL/GenBank/DDBJ whole genome shotgun (WGS) entry which is preliminary data.</text>
</comment>
<evidence type="ECO:0000256" key="1">
    <source>
        <dbReference type="SAM" id="MobiDB-lite"/>
    </source>
</evidence>
<protein>
    <submittedName>
        <fullName evidence="3">Uncharacterized protein</fullName>
    </submittedName>
</protein>
<name>A0ABW0NZV4_9HYPH</name>
<feature type="region of interest" description="Disordered" evidence="1">
    <location>
        <begin position="27"/>
        <end position="48"/>
    </location>
</feature>
<reference evidence="4" key="1">
    <citation type="journal article" date="2019" name="Int. J. Syst. Evol. Microbiol.">
        <title>The Global Catalogue of Microorganisms (GCM) 10K type strain sequencing project: providing services to taxonomists for standard genome sequencing and annotation.</title>
        <authorList>
            <consortium name="The Broad Institute Genomics Platform"/>
            <consortium name="The Broad Institute Genome Sequencing Center for Infectious Disease"/>
            <person name="Wu L."/>
            <person name="Ma J."/>
        </authorList>
    </citation>
    <scope>NUCLEOTIDE SEQUENCE [LARGE SCALE GENOMIC DNA]</scope>
    <source>
        <strain evidence="4">CCUG 43117</strain>
    </source>
</reference>
<gene>
    <name evidence="3" type="ORF">ACFPN9_06555</name>
</gene>
<evidence type="ECO:0000256" key="2">
    <source>
        <dbReference type="SAM" id="SignalP"/>
    </source>
</evidence>
<dbReference type="Proteomes" id="UP001596060">
    <property type="component" value="Unassembled WGS sequence"/>
</dbReference>
<evidence type="ECO:0000313" key="4">
    <source>
        <dbReference type="Proteomes" id="UP001596060"/>
    </source>
</evidence>
<evidence type="ECO:0000313" key="3">
    <source>
        <dbReference type="EMBL" id="MFC5504917.1"/>
    </source>
</evidence>
<dbReference type="EMBL" id="JBHSLU010000010">
    <property type="protein sequence ID" value="MFC5504917.1"/>
    <property type="molecule type" value="Genomic_DNA"/>
</dbReference>
<proteinExistence type="predicted"/>
<sequence length="218" mass="22377">MRRRRLVLLAVAALPLAALASAHAQAPAQPATARKPPQPGGPALSASQRVMAGSPLSVLATRAPEGSRLAIARPADPPATAIVVVPLGPRPSASLPTPGEAGAYELRLTRDQDGAPVILLRQPLVTTPPEATLAAPARIGRGQALPVRGIGPNGERDRVVLVPAGAAPEAEGPSFFPQENVEATLDGPDQPGAYELRYVMDAPVSGLRVLATRAVTVE</sequence>
<accession>A0ABW0NZV4</accession>
<keyword evidence="2" id="KW-0732">Signal</keyword>
<feature type="signal peptide" evidence="2">
    <location>
        <begin position="1"/>
        <end position="24"/>
    </location>
</feature>
<keyword evidence="4" id="KW-1185">Reference proteome</keyword>
<dbReference type="RefSeq" id="WP_067255175.1">
    <property type="nucleotide sequence ID" value="NZ_JBHSLU010000010.1"/>
</dbReference>